<organism evidence="1 2">
    <name type="scientific">Thiocapsa rosea</name>
    <dbReference type="NCBI Taxonomy" id="69360"/>
    <lineage>
        <taxon>Bacteria</taxon>
        <taxon>Pseudomonadati</taxon>
        <taxon>Pseudomonadota</taxon>
        <taxon>Gammaproteobacteria</taxon>
        <taxon>Chromatiales</taxon>
        <taxon>Chromatiaceae</taxon>
        <taxon>Thiocapsa</taxon>
    </lineage>
</organism>
<accession>A0A495VFR6</accession>
<reference evidence="1 2" key="1">
    <citation type="submission" date="2018-10" db="EMBL/GenBank/DDBJ databases">
        <title>Genomic Encyclopedia of Archaeal and Bacterial Type Strains, Phase II (KMG-II): from individual species to whole genera.</title>
        <authorList>
            <person name="Goeker M."/>
        </authorList>
    </citation>
    <scope>NUCLEOTIDE SEQUENCE [LARGE SCALE GENOMIC DNA]</scope>
    <source>
        <strain evidence="1 2">DSM 235</strain>
    </source>
</reference>
<dbReference type="AlphaFoldDB" id="A0A495VFR6"/>
<name>A0A495VFR6_9GAMM</name>
<evidence type="ECO:0000313" key="2">
    <source>
        <dbReference type="Proteomes" id="UP000274556"/>
    </source>
</evidence>
<comment type="caution">
    <text evidence="1">The sequence shown here is derived from an EMBL/GenBank/DDBJ whole genome shotgun (WGS) entry which is preliminary data.</text>
</comment>
<proteinExistence type="predicted"/>
<dbReference type="Proteomes" id="UP000274556">
    <property type="component" value="Unassembled WGS sequence"/>
</dbReference>
<protein>
    <submittedName>
        <fullName evidence="1">Uncharacterized protein</fullName>
    </submittedName>
</protein>
<gene>
    <name evidence="1" type="ORF">BDD21_4997</name>
</gene>
<dbReference type="EMBL" id="RBXL01000001">
    <property type="protein sequence ID" value="RKT47423.1"/>
    <property type="molecule type" value="Genomic_DNA"/>
</dbReference>
<keyword evidence="2" id="KW-1185">Reference proteome</keyword>
<sequence>MAFIEKQIERIFRRHYGLTKRLRLRTLAQGLPGRPPLVIYTSYRHKLNFPHVDSQQCSITF</sequence>
<evidence type="ECO:0000313" key="1">
    <source>
        <dbReference type="EMBL" id="RKT47423.1"/>
    </source>
</evidence>